<evidence type="ECO:0008006" key="4">
    <source>
        <dbReference type="Google" id="ProtNLM"/>
    </source>
</evidence>
<feature type="compositionally biased region" description="Basic residues" evidence="1">
    <location>
        <begin position="73"/>
        <end position="82"/>
    </location>
</feature>
<reference evidence="2 3" key="1">
    <citation type="submission" date="2017-08" db="EMBL/GenBank/DDBJ databases">
        <title>Phylogenetic analysis of Mycobacterium avium complex whole genomes.</title>
        <authorList>
            <person name="Caverly L.J."/>
            <person name="Spilker T."/>
            <person name="Lipuma J."/>
        </authorList>
    </citation>
    <scope>NUCLEOTIDE SEQUENCE [LARGE SCALE GENOMIC DNA]</scope>
    <source>
        <strain evidence="2 3">FLAC0165</strain>
    </source>
</reference>
<sequence>MNSDIKKIAKWAQSQGWTVSDDTKGYTHFYDPNGDHRAYYPATPSNPYRRMKDLETDLKAAGLQIPPPSKKEQRAKRKETES</sequence>
<gene>
    <name evidence="2" type="ORF">CKJ66_01565</name>
</gene>
<dbReference type="RefSeq" id="WP_019732034.1">
    <property type="nucleotide sequence ID" value="NZ_JAAILH010000002.1"/>
</dbReference>
<feature type="region of interest" description="Disordered" evidence="1">
    <location>
        <begin position="60"/>
        <end position="82"/>
    </location>
</feature>
<organism evidence="2 3">
    <name type="scientific">Mycobacterium avium</name>
    <dbReference type="NCBI Taxonomy" id="1764"/>
    <lineage>
        <taxon>Bacteria</taxon>
        <taxon>Bacillati</taxon>
        <taxon>Actinomycetota</taxon>
        <taxon>Actinomycetes</taxon>
        <taxon>Mycobacteriales</taxon>
        <taxon>Mycobacteriaceae</taxon>
        <taxon>Mycobacterium</taxon>
        <taxon>Mycobacterium avium complex (MAC)</taxon>
    </lineage>
</organism>
<evidence type="ECO:0000313" key="3">
    <source>
        <dbReference type="Proteomes" id="UP000217768"/>
    </source>
</evidence>
<dbReference type="AlphaFoldDB" id="A0A2A2ZPH9"/>
<evidence type="ECO:0000256" key="1">
    <source>
        <dbReference type="SAM" id="MobiDB-lite"/>
    </source>
</evidence>
<protein>
    <recommendedName>
        <fullName evidence="4">Type II toxin-antitoxin system HicA family toxin</fullName>
    </recommendedName>
</protein>
<evidence type="ECO:0000313" key="2">
    <source>
        <dbReference type="EMBL" id="PBA28359.1"/>
    </source>
</evidence>
<dbReference type="GeneID" id="75268247"/>
<feature type="region of interest" description="Disordered" evidence="1">
    <location>
        <begin position="30"/>
        <end position="49"/>
    </location>
</feature>
<accession>A0A2A2ZPH9</accession>
<name>A0A2A2ZPH9_MYCAV</name>
<dbReference type="EMBL" id="NSFD01000002">
    <property type="protein sequence ID" value="PBA28359.1"/>
    <property type="molecule type" value="Genomic_DNA"/>
</dbReference>
<comment type="caution">
    <text evidence="2">The sequence shown here is derived from an EMBL/GenBank/DDBJ whole genome shotgun (WGS) entry which is preliminary data.</text>
</comment>
<proteinExistence type="predicted"/>
<dbReference type="Proteomes" id="UP000217768">
    <property type="component" value="Unassembled WGS sequence"/>
</dbReference>